<reference evidence="11 12" key="1">
    <citation type="submission" date="2021-06" db="EMBL/GenBank/DDBJ databases">
        <title>Caerostris extrusa draft genome.</title>
        <authorList>
            <person name="Kono N."/>
            <person name="Arakawa K."/>
        </authorList>
    </citation>
    <scope>NUCLEOTIDE SEQUENCE [LARGE SCALE GENOMIC DNA]</scope>
</reference>
<comment type="caution">
    <text evidence="11">The sequence shown here is derived from an EMBL/GenBank/DDBJ whole genome shotgun (WGS) entry which is preliminary data.</text>
</comment>
<dbReference type="Pfam" id="PF07679">
    <property type="entry name" value="I-set"/>
    <property type="match status" value="2"/>
</dbReference>
<dbReference type="GO" id="GO:0005886">
    <property type="term" value="C:plasma membrane"/>
    <property type="evidence" value="ECO:0007669"/>
    <property type="project" value="TreeGrafter"/>
</dbReference>
<feature type="domain" description="Ig-like" evidence="9">
    <location>
        <begin position="56"/>
        <end position="148"/>
    </location>
</feature>
<dbReference type="Proteomes" id="UP001054945">
    <property type="component" value="Unassembled WGS sequence"/>
</dbReference>
<dbReference type="InterPro" id="IPR003961">
    <property type="entry name" value="FN3_dom"/>
</dbReference>
<dbReference type="GO" id="GO:0030424">
    <property type="term" value="C:axon"/>
    <property type="evidence" value="ECO:0007669"/>
    <property type="project" value="TreeGrafter"/>
</dbReference>
<keyword evidence="12" id="KW-1185">Reference proteome</keyword>
<dbReference type="SUPFAM" id="SSF49265">
    <property type="entry name" value="Fibronectin type III"/>
    <property type="match status" value="1"/>
</dbReference>
<dbReference type="PROSITE" id="PS50835">
    <property type="entry name" value="IG_LIKE"/>
    <property type="match status" value="2"/>
</dbReference>
<gene>
    <name evidence="11" type="primary">sax-3</name>
    <name evidence="11" type="ORF">CEXT_797071</name>
</gene>
<evidence type="ECO:0000256" key="2">
    <source>
        <dbReference type="ARBA" id="ARBA00022692"/>
    </source>
</evidence>
<dbReference type="PROSITE" id="PS50853">
    <property type="entry name" value="FN3"/>
    <property type="match status" value="1"/>
</dbReference>
<dbReference type="PANTHER" id="PTHR10075">
    <property type="entry name" value="BASIGIN RELATED"/>
    <property type="match status" value="1"/>
</dbReference>
<keyword evidence="5" id="KW-1133">Transmembrane helix</keyword>
<dbReference type="InterPro" id="IPR036179">
    <property type="entry name" value="Ig-like_dom_sf"/>
</dbReference>
<feature type="domain" description="Fibronectin type-III" evidence="10">
    <location>
        <begin position="264"/>
        <end position="359"/>
    </location>
</feature>
<evidence type="ECO:0000313" key="11">
    <source>
        <dbReference type="EMBL" id="GIY93789.1"/>
    </source>
</evidence>
<keyword evidence="8" id="KW-0393">Immunoglobulin domain</keyword>
<keyword evidence="3" id="KW-0732">Signal</keyword>
<dbReference type="InterPro" id="IPR007110">
    <property type="entry name" value="Ig-like_dom"/>
</dbReference>
<evidence type="ECO:0000256" key="8">
    <source>
        <dbReference type="ARBA" id="ARBA00023319"/>
    </source>
</evidence>
<keyword evidence="7" id="KW-1015">Disulfide bond</keyword>
<accession>A0AAV4XGK6</accession>
<keyword evidence="4" id="KW-0677">Repeat</keyword>
<dbReference type="Pfam" id="PF13927">
    <property type="entry name" value="Ig_3"/>
    <property type="match status" value="1"/>
</dbReference>
<dbReference type="SMART" id="SM00409">
    <property type="entry name" value="IG"/>
    <property type="match status" value="3"/>
</dbReference>
<protein>
    <submittedName>
        <fullName evidence="11">Protein sax-3</fullName>
    </submittedName>
</protein>
<name>A0AAV4XGK6_CAEEX</name>
<keyword evidence="6" id="KW-0472">Membrane</keyword>
<keyword evidence="2" id="KW-0812">Transmembrane</keyword>
<evidence type="ECO:0000259" key="9">
    <source>
        <dbReference type="PROSITE" id="PS50835"/>
    </source>
</evidence>
<dbReference type="GO" id="GO:0007156">
    <property type="term" value="P:homophilic cell adhesion via plasma membrane adhesion molecules"/>
    <property type="evidence" value="ECO:0007669"/>
    <property type="project" value="TreeGrafter"/>
</dbReference>
<dbReference type="GO" id="GO:0098632">
    <property type="term" value="F:cell-cell adhesion mediator activity"/>
    <property type="evidence" value="ECO:0007669"/>
    <property type="project" value="TreeGrafter"/>
</dbReference>
<dbReference type="CDD" id="cd00063">
    <property type="entry name" value="FN3"/>
    <property type="match status" value="1"/>
</dbReference>
<dbReference type="SMART" id="SM00060">
    <property type="entry name" value="FN3"/>
    <property type="match status" value="1"/>
</dbReference>
<dbReference type="InterPro" id="IPR013783">
    <property type="entry name" value="Ig-like_fold"/>
</dbReference>
<dbReference type="InterPro" id="IPR013098">
    <property type="entry name" value="Ig_I-set"/>
</dbReference>
<dbReference type="InterPro" id="IPR003598">
    <property type="entry name" value="Ig_sub2"/>
</dbReference>
<evidence type="ECO:0000256" key="6">
    <source>
        <dbReference type="ARBA" id="ARBA00023136"/>
    </source>
</evidence>
<evidence type="ECO:0000259" key="10">
    <source>
        <dbReference type="PROSITE" id="PS50853"/>
    </source>
</evidence>
<dbReference type="SUPFAM" id="SSF48726">
    <property type="entry name" value="Immunoglobulin"/>
    <property type="match status" value="3"/>
</dbReference>
<evidence type="ECO:0000313" key="12">
    <source>
        <dbReference type="Proteomes" id="UP001054945"/>
    </source>
</evidence>
<sequence length="387" mass="42484">MIGENCYRSGPKSKRIKSLLIKDVLPSDEGMYICEAENPVGIISASVTLTVHCARPVFLKTPRDQRVGLNGIAKFECSATGNPPPSVFWTKEGNQVLMFPERSFGRFSVTREGMLIISGVMKEDKGYYTCSVVSGVGSTMAKAYLEVTAVGDLPPPIILLGPANQTLPLSTEVLLPCEASGTPTPSIRWLVNSGPIPNNPRFKVLDSGTLKIDALQSTDSGIYTCTASSESGETSWSASLSVESPRNPNVIFHRAPDPTTFPKPPGQPIAVNVTETSVTLHWQRSTNMGISPLIGYRVEYYSSDLQSGWVVTAHHVASESHVVHNLRPDTHYQFLVRAENSHGLSLPSPSSKVIKTHESQYHNFKTWFYDRHDTQGPEHMTTKTQFH</sequence>
<evidence type="ECO:0000256" key="1">
    <source>
        <dbReference type="ARBA" id="ARBA00004167"/>
    </source>
</evidence>
<dbReference type="AlphaFoldDB" id="A0AAV4XGK6"/>
<dbReference type="Gene3D" id="2.60.40.10">
    <property type="entry name" value="Immunoglobulins"/>
    <property type="match status" value="4"/>
</dbReference>
<organism evidence="11 12">
    <name type="scientific">Caerostris extrusa</name>
    <name type="common">Bark spider</name>
    <name type="synonym">Caerostris bankana</name>
    <dbReference type="NCBI Taxonomy" id="172846"/>
    <lineage>
        <taxon>Eukaryota</taxon>
        <taxon>Metazoa</taxon>
        <taxon>Ecdysozoa</taxon>
        <taxon>Arthropoda</taxon>
        <taxon>Chelicerata</taxon>
        <taxon>Arachnida</taxon>
        <taxon>Araneae</taxon>
        <taxon>Araneomorphae</taxon>
        <taxon>Entelegynae</taxon>
        <taxon>Araneoidea</taxon>
        <taxon>Araneidae</taxon>
        <taxon>Caerostris</taxon>
    </lineage>
</organism>
<dbReference type="PANTHER" id="PTHR10075:SF100">
    <property type="entry name" value="FASCICLIN-2"/>
    <property type="match status" value="1"/>
</dbReference>
<evidence type="ECO:0000256" key="7">
    <source>
        <dbReference type="ARBA" id="ARBA00023157"/>
    </source>
</evidence>
<dbReference type="InterPro" id="IPR003599">
    <property type="entry name" value="Ig_sub"/>
</dbReference>
<evidence type="ECO:0000256" key="4">
    <source>
        <dbReference type="ARBA" id="ARBA00022737"/>
    </source>
</evidence>
<comment type="subcellular location">
    <subcellularLocation>
        <location evidence="1">Membrane</location>
        <topology evidence="1">Single-pass membrane protein</topology>
    </subcellularLocation>
</comment>
<dbReference type="Pfam" id="PF00041">
    <property type="entry name" value="fn3"/>
    <property type="match status" value="1"/>
</dbReference>
<proteinExistence type="predicted"/>
<feature type="domain" description="Ig-like" evidence="9">
    <location>
        <begin position="155"/>
        <end position="241"/>
    </location>
</feature>
<evidence type="ECO:0000256" key="5">
    <source>
        <dbReference type="ARBA" id="ARBA00022989"/>
    </source>
</evidence>
<dbReference type="SMART" id="SM00408">
    <property type="entry name" value="IGc2"/>
    <property type="match status" value="2"/>
</dbReference>
<evidence type="ECO:0000256" key="3">
    <source>
        <dbReference type="ARBA" id="ARBA00022729"/>
    </source>
</evidence>
<dbReference type="EMBL" id="BPLR01017706">
    <property type="protein sequence ID" value="GIY93789.1"/>
    <property type="molecule type" value="Genomic_DNA"/>
</dbReference>
<dbReference type="GO" id="GO:0070593">
    <property type="term" value="P:dendrite self-avoidance"/>
    <property type="evidence" value="ECO:0007669"/>
    <property type="project" value="TreeGrafter"/>
</dbReference>
<dbReference type="GO" id="GO:0007411">
    <property type="term" value="P:axon guidance"/>
    <property type="evidence" value="ECO:0007669"/>
    <property type="project" value="TreeGrafter"/>
</dbReference>
<dbReference type="InterPro" id="IPR036116">
    <property type="entry name" value="FN3_sf"/>
</dbReference>
<dbReference type="FunFam" id="2.60.40.10:FF:000008">
    <property type="entry name" value="roundabout homolog 2 isoform X2"/>
    <property type="match status" value="2"/>
</dbReference>